<feature type="transmembrane region" description="Helical" evidence="8">
    <location>
        <begin position="392"/>
        <end position="414"/>
    </location>
</feature>
<feature type="transmembrane region" description="Helical" evidence="8">
    <location>
        <begin position="212"/>
        <end position="230"/>
    </location>
</feature>
<dbReference type="InterPro" id="IPR004713">
    <property type="entry name" value="CaH_exchang"/>
</dbReference>
<dbReference type="GO" id="GO:0006874">
    <property type="term" value="P:intracellular calcium ion homeostasis"/>
    <property type="evidence" value="ECO:0007669"/>
    <property type="project" value="TreeGrafter"/>
</dbReference>
<evidence type="ECO:0000256" key="4">
    <source>
        <dbReference type="ARBA" id="ARBA00022989"/>
    </source>
</evidence>
<name>A0A9P6HJ64_9AGAM</name>
<feature type="transmembrane region" description="Helical" evidence="8">
    <location>
        <begin position="347"/>
        <end position="371"/>
    </location>
</feature>
<evidence type="ECO:0000256" key="7">
    <source>
        <dbReference type="SAM" id="MobiDB-lite"/>
    </source>
</evidence>
<keyword evidence="6 8" id="KW-0472">Membrane</keyword>
<comment type="subcellular location">
    <subcellularLocation>
        <location evidence="1">Endomembrane system</location>
        <topology evidence="1">Multi-pass membrane protein</topology>
    </subcellularLocation>
</comment>
<feature type="transmembrane region" description="Helical" evidence="8">
    <location>
        <begin position="168"/>
        <end position="191"/>
    </location>
</feature>
<evidence type="ECO:0000256" key="8">
    <source>
        <dbReference type="SAM" id="Phobius"/>
    </source>
</evidence>
<feature type="transmembrane region" description="Helical" evidence="8">
    <location>
        <begin position="307"/>
        <end position="327"/>
    </location>
</feature>
<feature type="region of interest" description="Disordered" evidence="7">
    <location>
        <begin position="24"/>
        <end position="45"/>
    </location>
</feature>
<feature type="domain" description="Sodium/calcium exchanger membrane region" evidence="9">
    <location>
        <begin position="313"/>
        <end position="466"/>
    </location>
</feature>
<dbReference type="AlphaFoldDB" id="A0A9P6HJ64"/>
<dbReference type="GO" id="GO:0015369">
    <property type="term" value="F:calcium:proton antiporter activity"/>
    <property type="evidence" value="ECO:0007669"/>
    <property type="project" value="TreeGrafter"/>
</dbReference>
<feature type="transmembrane region" description="Helical" evidence="8">
    <location>
        <begin position="448"/>
        <end position="469"/>
    </location>
</feature>
<dbReference type="OrthoDB" id="1699231at2759"/>
<evidence type="ECO:0000256" key="6">
    <source>
        <dbReference type="ARBA" id="ARBA00023136"/>
    </source>
</evidence>
<dbReference type="PANTHER" id="PTHR31503:SF20">
    <property type="entry name" value="CA(2+)_H(+) EXCHANGER, PUTATIVE (EUROFUNG)-RELATED"/>
    <property type="match status" value="1"/>
</dbReference>
<feature type="transmembrane region" description="Helical" evidence="8">
    <location>
        <begin position="420"/>
        <end position="441"/>
    </location>
</feature>
<sequence>MATKSPSEKPLGMEEELAIASERVSTDGDGQNLPTHIQSDDSTNVGLGQGRSLTSIRRNAWARFNGHGRKRIGFLQSVKAVVASSYLNALLLFLPFAWLSHLKRWDQNMTFALCFVSIIPLEKIFDWCGEQMALYLGLSLGDLLIITLNNAVEATLAIILLLKCELKILQSTIIGVIVLHLLLIPGTAFLIGGSGIWEQHLHPHLSQLNNSLLTVGAMSILLPTALFSALDGSTLSSEATTLPSDELRASFLHFSRGTAVILLVIYICSRIFLTNPPGEDNALELHPTAPEALRNMERELREAEPKVNSWVCLGTIIITIALMGVTAEFLVDSLQNVRDSRNITEEWFGLILLPLVSFAADGAVAVVYFLRTSLQYYWGKPQVPSELAKARAIDLSIQFSLFWMPFFVLLAWWVNKPLHMLFDLYEVAVLISSAFLVNHVIADAKTNWVEGLIMIGFYMIIALWTWFYVGQPGQKVMLACTTTVATALANEAAGGGATNGLVTGLL</sequence>
<accession>A0A9P6HJ64</accession>
<evidence type="ECO:0000256" key="5">
    <source>
        <dbReference type="ARBA" id="ARBA00023065"/>
    </source>
</evidence>
<feature type="transmembrane region" description="Helical" evidence="8">
    <location>
        <begin position="133"/>
        <end position="162"/>
    </location>
</feature>
<evidence type="ECO:0000256" key="1">
    <source>
        <dbReference type="ARBA" id="ARBA00004127"/>
    </source>
</evidence>
<dbReference type="Proteomes" id="UP000736335">
    <property type="component" value="Unassembled WGS sequence"/>
</dbReference>
<feature type="domain" description="Sodium/calcium exchanger membrane region" evidence="9">
    <location>
        <begin position="110"/>
        <end position="273"/>
    </location>
</feature>
<dbReference type="PANTHER" id="PTHR31503">
    <property type="entry name" value="VACUOLAR CALCIUM ION TRANSPORTER"/>
    <property type="match status" value="1"/>
</dbReference>
<evidence type="ECO:0000313" key="11">
    <source>
        <dbReference type="Proteomes" id="UP000736335"/>
    </source>
</evidence>
<organism evidence="10 11">
    <name type="scientific">Thelephora terrestris</name>
    <dbReference type="NCBI Taxonomy" id="56493"/>
    <lineage>
        <taxon>Eukaryota</taxon>
        <taxon>Fungi</taxon>
        <taxon>Dikarya</taxon>
        <taxon>Basidiomycota</taxon>
        <taxon>Agaricomycotina</taxon>
        <taxon>Agaricomycetes</taxon>
        <taxon>Thelephorales</taxon>
        <taxon>Thelephoraceae</taxon>
        <taxon>Thelephora</taxon>
    </lineage>
</organism>
<evidence type="ECO:0000256" key="3">
    <source>
        <dbReference type="ARBA" id="ARBA00022692"/>
    </source>
</evidence>
<dbReference type="GO" id="GO:0012505">
    <property type="term" value="C:endomembrane system"/>
    <property type="evidence" value="ECO:0007669"/>
    <property type="project" value="UniProtKB-SubCell"/>
</dbReference>
<keyword evidence="11" id="KW-1185">Reference proteome</keyword>
<reference evidence="10" key="1">
    <citation type="journal article" date="2020" name="Nat. Commun.">
        <title>Large-scale genome sequencing of mycorrhizal fungi provides insights into the early evolution of symbiotic traits.</title>
        <authorList>
            <person name="Miyauchi S."/>
            <person name="Kiss E."/>
            <person name="Kuo A."/>
            <person name="Drula E."/>
            <person name="Kohler A."/>
            <person name="Sanchez-Garcia M."/>
            <person name="Morin E."/>
            <person name="Andreopoulos B."/>
            <person name="Barry K.W."/>
            <person name="Bonito G."/>
            <person name="Buee M."/>
            <person name="Carver A."/>
            <person name="Chen C."/>
            <person name="Cichocki N."/>
            <person name="Clum A."/>
            <person name="Culley D."/>
            <person name="Crous P.W."/>
            <person name="Fauchery L."/>
            <person name="Girlanda M."/>
            <person name="Hayes R.D."/>
            <person name="Keri Z."/>
            <person name="LaButti K."/>
            <person name="Lipzen A."/>
            <person name="Lombard V."/>
            <person name="Magnuson J."/>
            <person name="Maillard F."/>
            <person name="Murat C."/>
            <person name="Nolan M."/>
            <person name="Ohm R.A."/>
            <person name="Pangilinan J."/>
            <person name="Pereira M.F."/>
            <person name="Perotto S."/>
            <person name="Peter M."/>
            <person name="Pfister S."/>
            <person name="Riley R."/>
            <person name="Sitrit Y."/>
            <person name="Stielow J.B."/>
            <person name="Szollosi G."/>
            <person name="Zifcakova L."/>
            <person name="Stursova M."/>
            <person name="Spatafora J.W."/>
            <person name="Tedersoo L."/>
            <person name="Vaario L.M."/>
            <person name="Yamada A."/>
            <person name="Yan M."/>
            <person name="Wang P."/>
            <person name="Xu J."/>
            <person name="Bruns T."/>
            <person name="Baldrian P."/>
            <person name="Vilgalys R."/>
            <person name="Dunand C."/>
            <person name="Henrissat B."/>
            <person name="Grigoriev I.V."/>
            <person name="Hibbett D."/>
            <person name="Nagy L.G."/>
            <person name="Martin F.M."/>
        </authorList>
    </citation>
    <scope>NUCLEOTIDE SEQUENCE</scope>
    <source>
        <strain evidence="10">UH-Tt-Lm1</strain>
    </source>
</reference>
<evidence type="ECO:0000313" key="10">
    <source>
        <dbReference type="EMBL" id="KAF9788189.1"/>
    </source>
</evidence>
<feature type="transmembrane region" description="Helical" evidence="8">
    <location>
        <begin position="78"/>
        <end position="99"/>
    </location>
</feature>
<keyword evidence="3 8" id="KW-0812">Transmembrane</keyword>
<reference evidence="10" key="2">
    <citation type="submission" date="2020-11" db="EMBL/GenBank/DDBJ databases">
        <authorList>
            <consortium name="DOE Joint Genome Institute"/>
            <person name="Kuo A."/>
            <person name="Miyauchi S."/>
            <person name="Kiss E."/>
            <person name="Drula E."/>
            <person name="Kohler A."/>
            <person name="Sanchez-Garcia M."/>
            <person name="Andreopoulos B."/>
            <person name="Barry K.W."/>
            <person name="Bonito G."/>
            <person name="Buee M."/>
            <person name="Carver A."/>
            <person name="Chen C."/>
            <person name="Cichocki N."/>
            <person name="Clum A."/>
            <person name="Culley D."/>
            <person name="Crous P.W."/>
            <person name="Fauchery L."/>
            <person name="Girlanda M."/>
            <person name="Hayes R."/>
            <person name="Keri Z."/>
            <person name="Labutti K."/>
            <person name="Lipzen A."/>
            <person name="Lombard V."/>
            <person name="Magnuson J."/>
            <person name="Maillard F."/>
            <person name="Morin E."/>
            <person name="Murat C."/>
            <person name="Nolan M."/>
            <person name="Ohm R."/>
            <person name="Pangilinan J."/>
            <person name="Pereira M."/>
            <person name="Perotto S."/>
            <person name="Peter M."/>
            <person name="Riley R."/>
            <person name="Sitrit Y."/>
            <person name="Stielow B."/>
            <person name="Szollosi G."/>
            <person name="Zifcakova L."/>
            <person name="Stursova M."/>
            <person name="Spatafora J.W."/>
            <person name="Tedersoo L."/>
            <person name="Vaario L.-M."/>
            <person name="Yamada A."/>
            <person name="Yan M."/>
            <person name="Wang P."/>
            <person name="Xu J."/>
            <person name="Bruns T."/>
            <person name="Baldrian P."/>
            <person name="Vilgalys R."/>
            <person name="Henrissat B."/>
            <person name="Grigoriev I.V."/>
            <person name="Hibbett D."/>
            <person name="Nagy L.G."/>
            <person name="Martin F.M."/>
        </authorList>
    </citation>
    <scope>NUCLEOTIDE SEQUENCE</scope>
    <source>
        <strain evidence="10">UH-Tt-Lm1</strain>
    </source>
</reference>
<comment type="caution">
    <text evidence="10">The sequence shown here is derived from an EMBL/GenBank/DDBJ whole genome shotgun (WGS) entry which is preliminary data.</text>
</comment>
<dbReference type="EMBL" id="WIUZ02000004">
    <property type="protein sequence ID" value="KAF9788189.1"/>
    <property type="molecule type" value="Genomic_DNA"/>
</dbReference>
<dbReference type="InterPro" id="IPR004837">
    <property type="entry name" value="NaCa_Exmemb"/>
</dbReference>
<feature type="compositionally biased region" description="Polar residues" evidence="7">
    <location>
        <begin position="28"/>
        <end position="45"/>
    </location>
</feature>
<keyword evidence="5" id="KW-0406">Ion transport</keyword>
<protein>
    <recommendedName>
        <fullName evidence="9">Sodium/calcium exchanger membrane region domain-containing protein</fullName>
    </recommendedName>
</protein>
<proteinExistence type="predicted"/>
<gene>
    <name evidence="10" type="ORF">BJ322DRAFT_1047593</name>
</gene>
<evidence type="ECO:0000259" key="9">
    <source>
        <dbReference type="Pfam" id="PF01699"/>
    </source>
</evidence>
<evidence type="ECO:0000256" key="2">
    <source>
        <dbReference type="ARBA" id="ARBA00022448"/>
    </source>
</evidence>
<keyword evidence="2" id="KW-0813">Transport</keyword>
<dbReference type="Pfam" id="PF01699">
    <property type="entry name" value="Na_Ca_ex"/>
    <property type="match status" value="2"/>
</dbReference>
<keyword evidence="4 8" id="KW-1133">Transmembrane helix</keyword>
<dbReference type="GO" id="GO:0000329">
    <property type="term" value="C:fungal-type vacuole membrane"/>
    <property type="evidence" value="ECO:0007669"/>
    <property type="project" value="TreeGrafter"/>
</dbReference>